<reference evidence="2" key="1">
    <citation type="journal article" date="2022" name="Proc. Natl. Acad. Sci. U.S.A.">
        <title>Life cycle and functional genomics of the unicellular red alga Galdieria for elucidating algal and plant evolution and industrial use.</title>
        <authorList>
            <person name="Hirooka S."/>
            <person name="Itabashi T."/>
            <person name="Ichinose T.M."/>
            <person name="Onuma R."/>
            <person name="Fujiwara T."/>
            <person name="Yamashita S."/>
            <person name="Jong L.W."/>
            <person name="Tomita R."/>
            <person name="Iwane A.H."/>
            <person name="Miyagishima S.Y."/>
        </authorList>
    </citation>
    <scope>NUCLEOTIDE SEQUENCE</scope>
    <source>
        <strain evidence="2">NBRC 102759</strain>
    </source>
</reference>
<feature type="transmembrane region" description="Helical" evidence="1">
    <location>
        <begin position="88"/>
        <end position="115"/>
    </location>
</feature>
<sequence length="603" mass="70927">MDSDDRKRYLFFSSNTTITCFVTPRVSYCTRTFCCGSHRPKIARKRISLSRKKAFFSHLYLSSSLKEERSSQVQRLGNHTKQVTEQSAILWVIEWIGLFLFGLIAISATITFYMVTRNRRLSLLLVVCGLLWSISMVTQRLQTRRLFLKQFLWQQDVEKDIWKLEDEIESGKSQLATLMSQLESLAKTCEWMERKQEERKEEWKQFLWEWKRLGEEWNESRVAVNTRLYQLDKWEERWKYFQSTLQELASNQWNEKSNWSKLSEQINGLLEKVTLVSSGSPSSVEDKGTLSSSIANGSNHVSAGIVPWNDSKKERYSHLYSFSRDEFEREEMLKQLDEEWIDAYWKERDLDDNISPLLLLESSKTLSRLPQQVSSDENEELEADLQHLLSKEEEERPLFNRQDEESYKKETLLLMEQIGVTNKSRLQPILHAALRRWERLSYLWTDDYEVFLQWGLTLLNRARYSTSEEQEQQDLIEAGRKLMKSSQMNTSDPRVWFNWGLSLCLRGSILKGEEACQLFEAACEKYEKATQLDGLSFVTRYNYGLCLYSLGTLLTGELAAEYLHRAVDHFEAALDLEPSDEKTRKYLQKCQRLLKQLGIVPSR</sequence>
<dbReference type="OrthoDB" id="548564at2759"/>
<dbReference type="EMBL" id="BQMJ01000070">
    <property type="protein sequence ID" value="GJQ15486.1"/>
    <property type="molecule type" value="Genomic_DNA"/>
</dbReference>
<keyword evidence="1" id="KW-1133">Transmembrane helix</keyword>
<evidence type="ECO:0000256" key="1">
    <source>
        <dbReference type="SAM" id="Phobius"/>
    </source>
</evidence>
<accession>A0A9C7Q3F0</accession>
<dbReference type="InterPro" id="IPR053277">
    <property type="entry name" value="Endomembrane_traffic_mod"/>
</dbReference>
<dbReference type="PANTHER" id="PTHR45005">
    <property type="match status" value="1"/>
</dbReference>
<comment type="caution">
    <text evidence="2">The sequence shown here is derived from an EMBL/GenBank/DDBJ whole genome shotgun (WGS) entry which is preliminary data.</text>
</comment>
<keyword evidence="3" id="KW-1185">Reference proteome</keyword>
<evidence type="ECO:0000313" key="2">
    <source>
        <dbReference type="EMBL" id="GJQ15486.1"/>
    </source>
</evidence>
<dbReference type="Proteomes" id="UP001061958">
    <property type="component" value="Unassembled WGS sequence"/>
</dbReference>
<keyword evidence="1" id="KW-0472">Membrane</keyword>
<organism evidence="2 3">
    <name type="scientific">Galdieria partita</name>
    <dbReference type="NCBI Taxonomy" id="83374"/>
    <lineage>
        <taxon>Eukaryota</taxon>
        <taxon>Rhodophyta</taxon>
        <taxon>Bangiophyceae</taxon>
        <taxon>Galdieriales</taxon>
        <taxon>Galdieriaceae</taxon>
        <taxon>Galdieria</taxon>
    </lineage>
</organism>
<proteinExistence type="predicted"/>
<feature type="transmembrane region" description="Helical" evidence="1">
    <location>
        <begin position="121"/>
        <end position="138"/>
    </location>
</feature>
<gene>
    <name evidence="2" type="ORF">GpartN1_g7277.t1</name>
</gene>
<name>A0A9C7Q3F0_9RHOD</name>
<evidence type="ECO:0000313" key="3">
    <source>
        <dbReference type="Proteomes" id="UP001061958"/>
    </source>
</evidence>
<protein>
    <submittedName>
        <fullName evidence="2">Uncharacterized protein</fullName>
    </submittedName>
</protein>
<dbReference type="Gene3D" id="1.25.40.10">
    <property type="entry name" value="Tetratricopeptide repeat domain"/>
    <property type="match status" value="1"/>
</dbReference>
<dbReference type="SUPFAM" id="SSF48452">
    <property type="entry name" value="TPR-like"/>
    <property type="match status" value="1"/>
</dbReference>
<dbReference type="AlphaFoldDB" id="A0A9C7Q3F0"/>
<dbReference type="InterPro" id="IPR011990">
    <property type="entry name" value="TPR-like_helical_dom_sf"/>
</dbReference>
<keyword evidence="1" id="KW-0812">Transmembrane</keyword>
<reference evidence="2" key="2">
    <citation type="submission" date="2022-01" db="EMBL/GenBank/DDBJ databases">
        <authorList>
            <person name="Hirooka S."/>
            <person name="Miyagishima S.Y."/>
        </authorList>
    </citation>
    <scope>NUCLEOTIDE SEQUENCE</scope>
    <source>
        <strain evidence="2">NBRC 102759</strain>
    </source>
</reference>
<dbReference type="PANTHER" id="PTHR45005:SF2">
    <property type="entry name" value="PROTEIN HLB1"/>
    <property type="match status" value="1"/>
</dbReference>